<evidence type="ECO:0000313" key="2">
    <source>
        <dbReference type="Proteomes" id="UP000664914"/>
    </source>
</evidence>
<dbReference type="AlphaFoldDB" id="A0A975D383"/>
<dbReference type="InterPro" id="IPR036806">
    <property type="entry name" value="YozE_SAM-like_sf"/>
</dbReference>
<protein>
    <recommendedName>
        <fullName evidence="3">YozE SAM-like domain-containing protein</fullName>
    </recommendedName>
</protein>
<dbReference type="Gene3D" id="1.10.150.260">
    <property type="entry name" value="YozE SAM-like"/>
    <property type="match status" value="1"/>
</dbReference>
<dbReference type="Proteomes" id="UP000664914">
    <property type="component" value="Chromosome"/>
</dbReference>
<reference evidence="1" key="1">
    <citation type="submission" date="2020-07" db="EMBL/GenBank/DDBJ databases">
        <authorList>
            <person name="Camacho E."/>
        </authorList>
    </citation>
    <scope>NUCLEOTIDE SEQUENCE</scope>
    <source>
        <strain evidence="1">MPO218</strain>
    </source>
</reference>
<dbReference type="EMBL" id="CP059319">
    <property type="protein sequence ID" value="QTH22026.1"/>
    <property type="molecule type" value="Genomic_DNA"/>
</dbReference>
<evidence type="ECO:0008006" key="3">
    <source>
        <dbReference type="Google" id="ProtNLM"/>
    </source>
</evidence>
<gene>
    <name evidence="1" type="ORF">HRJ34_00330</name>
</gene>
<name>A0A975D383_9SPHN</name>
<sequence>MEGTMADLSSRQPFGAWLLKQHDRPGFIGALAKGMRADRAFPRNGSVDDVRKHLSTIRAEGDAFEALDDAETDWLCH</sequence>
<accession>A0A975D383</accession>
<reference evidence="1" key="2">
    <citation type="submission" date="2021-04" db="EMBL/GenBank/DDBJ databases">
        <title>Isolation and genomic analysis of the ibuprofen-degrading bacterium Sphingomonas strain MPO218.</title>
        <authorList>
            <person name="Aulestia M."/>
            <person name="Flores A."/>
            <person name="Mangas E.L."/>
            <person name="Perez-Pulido A.J."/>
            <person name="Santero E."/>
            <person name="Camacho E.M."/>
        </authorList>
    </citation>
    <scope>NUCLEOTIDE SEQUENCE</scope>
    <source>
        <strain evidence="1">MPO218</strain>
    </source>
</reference>
<organism evidence="1 2">
    <name type="scientific">Rhizorhabdus wittichii</name>
    <dbReference type="NCBI Taxonomy" id="160791"/>
    <lineage>
        <taxon>Bacteria</taxon>
        <taxon>Pseudomonadati</taxon>
        <taxon>Pseudomonadota</taxon>
        <taxon>Alphaproteobacteria</taxon>
        <taxon>Sphingomonadales</taxon>
        <taxon>Sphingomonadaceae</taxon>
        <taxon>Rhizorhabdus</taxon>
    </lineage>
</organism>
<dbReference type="SUPFAM" id="SSF140652">
    <property type="entry name" value="YozE-like"/>
    <property type="match status" value="1"/>
</dbReference>
<proteinExistence type="predicted"/>
<evidence type="ECO:0000313" key="1">
    <source>
        <dbReference type="EMBL" id="QTH22026.1"/>
    </source>
</evidence>